<evidence type="ECO:0000256" key="2">
    <source>
        <dbReference type="SAM" id="Phobius"/>
    </source>
</evidence>
<feature type="region of interest" description="Disordered" evidence="1">
    <location>
        <begin position="74"/>
        <end position="102"/>
    </location>
</feature>
<dbReference type="RefSeq" id="XP_029407897.2">
    <property type="nucleotide sequence ID" value="XM_029552037.2"/>
</dbReference>
<evidence type="ECO:0000256" key="3">
    <source>
        <dbReference type="SAM" id="SignalP"/>
    </source>
</evidence>
<organism evidence="4 5">
    <name type="scientific">Bactrocera dorsalis</name>
    <name type="common">Oriental fruit fly</name>
    <name type="synonym">Dacus dorsalis</name>
    <dbReference type="NCBI Taxonomy" id="27457"/>
    <lineage>
        <taxon>Eukaryota</taxon>
        <taxon>Metazoa</taxon>
        <taxon>Ecdysozoa</taxon>
        <taxon>Arthropoda</taxon>
        <taxon>Hexapoda</taxon>
        <taxon>Insecta</taxon>
        <taxon>Pterygota</taxon>
        <taxon>Neoptera</taxon>
        <taxon>Endopterygota</taxon>
        <taxon>Diptera</taxon>
        <taxon>Brachycera</taxon>
        <taxon>Muscomorpha</taxon>
        <taxon>Tephritoidea</taxon>
        <taxon>Tephritidae</taxon>
        <taxon>Bactrocera</taxon>
        <taxon>Bactrocera</taxon>
    </lineage>
</organism>
<evidence type="ECO:0000313" key="4">
    <source>
        <dbReference type="Proteomes" id="UP001652620"/>
    </source>
</evidence>
<keyword evidence="2" id="KW-0472">Membrane</keyword>
<evidence type="ECO:0000256" key="1">
    <source>
        <dbReference type="SAM" id="MobiDB-lite"/>
    </source>
</evidence>
<feature type="transmembrane region" description="Helical" evidence="2">
    <location>
        <begin position="131"/>
        <end position="153"/>
    </location>
</feature>
<dbReference type="Proteomes" id="UP001652620">
    <property type="component" value="Chromosome 4"/>
</dbReference>
<gene>
    <name evidence="5" type="primary">LOC115066454</name>
</gene>
<reference evidence="5" key="1">
    <citation type="submission" date="2025-08" db="UniProtKB">
        <authorList>
            <consortium name="RefSeq"/>
        </authorList>
    </citation>
    <scope>IDENTIFICATION</scope>
    <source>
        <tissue evidence="5">Adult</tissue>
    </source>
</reference>
<accession>A0A8N4L2A9</accession>
<keyword evidence="4" id="KW-1185">Reference proteome</keyword>
<name>A0A8N4L2A9_BACDO</name>
<evidence type="ECO:0000313" key="5">
    <source>
        <dbReference type="RefSeq" id="XP_029407897.2"/>
    </source>
</evidence>
<proteinExistence type="predicted"/>
<feature type="compositionally biased region" description="Polar residues" evidence="1">
    <location>
        <begin position="74"/>
        <end position="84"/>
    </location>
</feature>
<protein>
    <submittedName>
        <fullName evidence="5">Uncharacterized protein LOC115066454</fullName>
    </submittedName>
</protein>
<feature type="chain" id="PRO_5046214261" evidence="3">
    <location>
        <begin position="26"/>
        <end position="206"/>
    </location>
</feature>
<feature type="signal peptide" evidence="3">
    <location>
        <begin position="1"/>
        <end position="25"/>
    </location>
</feature>
<dbReference type="AlphaFoldDB" id="A0A8N4L2A9"/>
<sequence length="206" mass="23684">MFSLRKRVLLLICFLQTLIIRPSYTMENSPDSLEKEMLTDCLMQLNISELLRLQRSLERLPELHEKEDFESNVNNEFNKSTNDSGVCDSSKENNKNSTCVSPQALPLTAEKRGYEHHPWQPEEKPSKLQTLFHITITALAFLSFGGYLLCLIVQAIRSKGTTYFHPAATTAVTNTNGGVKRIKIYRRSRRRVHSTPNEVHAYMAYY</sequence>
<dbReference type="KEGG" id="bdr:115066454"/>
<keyword evidence="2" id="KW-0812">Transmembrane</keyword>
<keyword evidence="3" id="KW-0732">Signal</keyword>
<dbReference type="OrthoDB" id="7676846at2759"/>
<keyword evidence="2" id="KW-1133">Transmembrane helix</keyword>
<dbReference type="GeneID" id="115066454"/>